<name>X0VJ20_9ZZZZ</name>
<dbReference type="AlphaFoldDB" id="X0VJ20"/>
<dbReference type="EMBL" id="BARS01031450">
    <property type="protein sequence ID" value="GAG18260.1"/>
    <property type="molecule type" value="Genomic_DNA"/>
</dbReference>
<evidence type="ECO:0000313" key="1">
    <source>
        <dbReference type="EMBL" id="GAG18260.1"/>
    </source>
</evidence>
<feature type="non-terminal residue" evidence="1">
    <location>
        <position position="1"/>
    </location>
</feature>
<comment type="caution">
    <text evidence="1">The sequence shown here is derived from an EMBL/GenBank/DDBJ whole genome shotgun (WGS) entry which is preliminary data.</text>
</comment>
<sequence>VVVLGRERLAVAAVQDRWRIDDEWWRKEVSRLYFSLLLEDGRTLTIYRDLVTGRWFQQNYG</sequence>
<protein>
    <submittedName>
        <fullName evidence="1">Uncharacterized protein</fullName>
    </submittedName>
</protein>
<proteinExistence type="predicted"/>
<reference evidence="1" key="1">
    <citation type="journal article" date="2014" name="Front. Microbiol.">
        <title>High frequency of phylogenetically diverse reductive dehalogenase-homologous genes in deep subseafloor sedimentary metagenomes.</title>
        <authorList>
            <person name="Kawai M."/>
            <person name="Futagami T."/>
            <person name="Toyoda A."/>
            <person name="Takaki Y."/>
            <person name="Nishi S."/>
            <person name="Hori S."/>
            <person name="Arai W."/>
            <person name="Tsubouchi T."/>
            <person name="Morono Y."/>
            <person name="Uchiyama I."/>
            <person name="Ito T."/>
            <person name="Fujiyama A."/>
            <person name="Inagaki F."/>
            <person name="Takami H."/>
        </authorList>
    </citation>
    <scope>NUCLEOTIDE SEQUENCE</scope>
    <source>
        <strain evidence="1">Expedition CK06-06</strain>
    </source>
</reference>
<accession>X0VJ20</accession>
<gene>
    <name evidence="1" type="ORF">S01H1_48938</name>
</gene>
<organism evidence="1">
    <name type="scientific">marine sediment metagenome</name>
    <dbReference type="NCBI Taxonomy" id="412755"/>
    <lineage>
        <taxon>unclassified sequences</taxon>
        <taxon>metagenomes</taxon>
        <taxon>ecological metagenomes</taxon>
    </lineage>
</organism>